<name>U2TRF2_9ACTN</name>
<feature type="domain" description="Methyltransferase type 11" evidence="1">
    <location>
        <begin position="56"/>
        <end position="150"/>
    </location>
</feature>
<evidence type="ECO:0000259" key="1">
    <source>
        <dbReference type="Pfam" id="PF08241"/>
    </source>
</evidence>
<dbReference type="STRING" id="1125712.HMPREF1316_0427"/>
<protein>
    <submittedName>
        <fullName evidence="2">Methyltransferase domain protein</fullName>
    </submittedName>
</protein>
<keyword evidence="3" id="KW-1185">Reference proteome</keyword>
<dbReference type="AlphaFoldDB" id="U2TRF2"/>
<keyword evidence="2" id="KW-0489">Methyltransferase</keyword>
<sequence>MRTAEQYKRLSIEEFTKAAETYETYETDDAGIYEPCRAEYPSILKEFEREPFEDLLDCGCGTGPMTSLLHKRWPNRRYTDLGLTPKMIEVARAKACANVRFVVSDCKDIPFEDSSFDVAICSMSFHHYPNLQDFFDSVSRVLRPGGKLVLNDSTGNALMVWFINHVELPLANLLHKGDVRIYSRKEIERMRQESRLTLEVFRNDRLWHLHAVMRKPRAI</sequence>
<dbReference type="SUPFAM" id="SSF53335">
    <property type="entry name" value="S-adenosyl-L-methionine-dependent methyltransferases"/>
    <property type="match status" value="1"/>
</dbReference>
<accession>U2TRF2</accession>
<dbReference type="EMBL" id="AWEZ01000043">
    <property type="protein sequence ID" value="ERL08673.1"/>
    <property type="molecule type" value="Genomic_DNA"/>
</dbReference>
<keyword evidence="2" id="KW-0808">Transferase</keyword>
<reference evidence="2 3" key="1">
    <citation type="submission" date="2013-08" db="EMBL/GenBank/DDBJ databases">
        <authorList>
            <person name="Durkin A.S."/>
            <person name="Haft D.R."/>
            <person name="McCorrison J."/>
            <person name="Torralba M."/>
            <person name="Gillis M."/>
            <person name="Haft D.H."/>
            <person name="Methe B."/>
            <person name="Sutton G."/>
            <person name="Nelson K.E."/>
        </authorList>
    </citation>
    <scope>NUCLEOTIDE SEQUENCE [LARGE SCALE GENOMIC DNA]</scope>
    <source>
        <strain evidence="2 3">F0195</strain>
    </source>
</reference>
<dbReference type="PATRIC" id="fig|1125712.3.peg.1050"/>
<evidence type="ECO:0000313" key="2">
    <source>
        <dbReference type="EMBL" id="ERL08673.1"/>
    </source>
</evidence>
<dbReference type="InterPro" id="IPR013216">
    <property type="entry name" value="Methyltransf_11"/>
</dbReference>
<dbReference type="CDD" id="cd02440">
    <property type="entry name" value="AdoMet_MTases"/>
    <property type="match status" value="1"/>
</dbReference>
<dbReference type="PANTHER" id="PTHR43591">
    <property type="entry name" value="METHYLTRANSFERASE"/>
    <property type="match status" value="1"/>
</dbReference>
<dbReference type="Proteomes" id="UP000016638">
    <property type="component" value="Unassembled WGS sequence"/>
</dbReference>
<dbReference type="InterPro" id="IPR029063">
    <property type="entry name" value="SAM-dependent_MTases_sf"/>
</dbReference>
<gene>
    <name evidence="2" type="ORF">HMPREF1316_0427</name>
</gene>
<dbReference type="GO" id="GO:0008757">
    <property type="term" value="F:S-adenosylmethionine-dependent methyltransferase activity"/>
    <property type="evidence" value="ECO:0007669"/>
    <property type="project" value="InterPro"/>
</dbReference>
<evidence type="ECO:0000313" key="3">
    <source>
        <dbReference type="Proteomes" id="UP000016638"/>
    </source>
</evidence>
<proteinExistence type="predicted"/>
<dbReference type="GO" id="GO:0032259">
    <property type="term" value="P:methylation"/>
    <property type="evidence" value="ECO:0007669"/>
    <property type="project" value="UniProtKB-KW"/>
</dbReference>
<comment type="caution">
    <text evidence="2">The sequence shown here is derived from an EMBL/GenBank/DDBJ whole genome shotgun (WGS) entry which is preliminary data.</text>
</comment>
<organism evidence="2 3">
    <name type="scientific">Olsenella profusa F0195</name>
    <dbReference type="NCBI Taxonomy" id="1125712"/>
    <lineage>
        <taxon>Bacteria</taxon>
        <taxon>Bacillati</taxon>
        <taxon>Actinomycetota</taxon>
        <taxon>Coriobacteriia</taxon>
        <taxon>Coriobacteriales</taxon>
        <taxon>Atopobiaceae</taxon>
        <taxon>Olsenella</taxon>
    </lineage>
</organism>
<dbReference type="OrthoDB" id="5566900at2"/>
<dbReference type="RefSeq" id="WP_021725813.1">
    <property type="nucleotide sequence ID" value="NZ_AWEZ01000043.1"/>
</dbReference>
<dbReference type="eggNOG" id="COG2226">
    <property type="taxonomic scope" value="Bacteria"/>
</dbReference>
<dbReference type="Gene3D" id="3.40.50.150">
    <property type="entry name" value="Vaccinia Virus protein VP39"/>
    <property type="match status" value="1"/>
</dbReference>
<dbReference type="Pfam" id="PF08241">
    <property type="entry name" value="Methyltransf_11"/>
    <property type="match status" value="1"/>
</dbReference>